<dbReference type="Proteomes" id="UP000258309">
    <property type="component" value="Unassembled WGS sequence"/>
</dbReference>
<protein>
    <recommendedName>
        <fullName evidence="4">Erythromycin esterase</fullName>
    </recommendedName>
</protein>
<feature type="compositionally biased region" description="Basic and acidic residues" evidence="1">
    <location>
        <begin position="156"/>
        <end position="165"/>
    </location>
</feature>
<feature type="compositionally biased region" description="Polar residues" evidence="1">
    <location>
        <begin position="9"/>
        <end position="27"/>
    </location>
</feature>
<dbReference type="AlphaFoldDB" id="A0A3E2GUK0"/>
<dbReference type="EMBL" id="NCSJ02000395">
    <property type="protein sequence ID" value="RFU24855.1"/>
    <property type="molecule type" value="Genomic_DNA"/>
</dbReference>
<organism evidence="2 3">
    <name type="scientific">Scytalidium lignicola</name>
    <name type="common">Hyphomycete</name>
    <dbReference type="NCBI Taxonomy" id="5539"/>
    <lineage>
        <taxon>Eukaryota</taxon>
        <taxon>Fungi</taxon>
        <taxon>Dikarya</taxon>
        <taxon>Ascomycota</taxon>
        <taxon>Pezizomycotina</taxon>
        <taxon>Leotiomycetes</taxon>
        <taxon>Leotiomycetes incertae sedis</taxon>
        <taxon>Scytalidium</taxon>
    </lineage>
</organism>
<dbReference type="OMA" id="GHASAWR"/>
<feature type="compositionally biased region" description="Basic and acidic residues" evidence="1">
    <location>
        <begin position="61"/>
        <end position="72"/>
    </location>
</feature>
<feature type="compositionally biased region" description="Low complexity" evidence="1">
    <location>
        <begin position="372"/>
        <end position="385"/>
    </location>
</feature>
<feature type="compositionally biased region" description="Polar residues" evidence="1">
    <location>
        <begin position="211"/>
        <end position="228"/>
    </location>
</feature>
<evidence type="ECO:0008006" key="4">
    <source>
        <dbReference type="Google" id="ProtNLM"/>
    </source>
</evidence>
<reference evidence="2 3" key="1">
    <citation type="submission" date="2018-05" db="EMBL/GenBank/DDBJ databases">
        <title>Draft genome sequence of Scytalidium lignicola DSM 105466, a ubiquitous saprotrophic fungus.</title>
        <authorList>
            <person name="Buettner E."/>
            <person name="Gebauer A.M."/>
            <person name="Hofrichter M."/>
            <person name="Liers C."/>
            <person name="Kellner H."/>
        </authorList>
    </citation>
    <scope>NUCLEOTIDE SEQUENCE [LARGE SCALE GENOMIC DNA]</scope>
    <source>
        <strain evidence="2 3">DSM 105466</strain>
    </source>
</reference>
<evidence type="ECO:0000313" key="2">
    <source>
        <dbReference type="EMBL" id="RFU24855.1"/>
    </source>
</evidence>
<comment type="caution">
    <text evidence="2">The sequence shown here is derived from an EMBL/GenBank/DDBJ whole genome shotgun (WGS) entry which is preliminary data.</text>
</comment>
<feature type="region of interest" description="Disordered" evidence="1">
    <location>
        <begin position="205"/>
        <end position="289"/>
    </location>
</feature>
<feature type="region of interest" description="Disordered" evidence="1">
    <location>
        <begin position="473"/>
        <end position="613"/>
    </location>
</feature>
<gene>
    <name evidence="2" type="ORF">B7463_g11480</name>
</gene>
<feature type="region of interest" description="Disordered" evidence="1">
    <location>
        <begin position="303"/>
        <end position="450"/>
    </location>
</feature>
<keyword evidence="3" id="KW-1185">Reference proteome</keyword>
<proteinExistence type="predicted"/>
<feature type="region of interest" description="Disordered" evidence="1">
    <location>
        <begin position="1"/>
        <end position="134"/>
    </location>
</feature>
<evidence type="ECO:0000313" key="3">
    <source>
        <dbReference type="Proteomes" id="UP000258309"/>
    </source>
</evidence>
<feature type="compositionally biased region" description="Low complexity" evidence="1">
    <location>
        <begin position="303"/>
        <end position="328"/>
    </location>
</feature>
<feature type="compositionally biased region" description="Polar residues" evidence="1">
    <location>
        <begin position="42"/>
        <end position="53"/>
    </location>
</feature>
<feature type="non-terminal residue" evidence="2">
    <location>
        <position position="1"/>
    </location>
</feature>
<feature type="compositionally biased region" description="Polar residues" evidence="1">
    <location>
        <begin position="513"/>
        <end position="524"/>
    </location>
</feature>
<feature type="region of interest" description="Disordered" evidence="1">
    <location>
        <begin position="156"/>
        <end position="179"/>
    </location>
</feature>
<sequence length="629" mass="67879">MAPRRSSRLRGSNVTPKSNRDVTNNLPSLVEQEEDSKPTKHMTLTSMVSSPSVPRTPATEGRVKPSLDEMHPSKVHQSTTKKPDSGLLLGFVDIPSSNSKQSSGIGQQTPSKTPSSSTFDFRFARSTPKLGPDAQKLMDDLREEAMKIKVQLASEKEQERLRLENCDSGNASARKIAQPKGRVGRFSDVHMAEFRKMDSIEGHASAYRAQASRNPPTTSGLKRTQSKAQLDDRAESQPSKQSTLVTTPRSERLENTAPAKRARKDIGDDASSMRPISRDGPDTAKNAVNPVNTTLASITTPTKASLARALAAKSSSSSIPTLSRSPSKPNLGVAHNLRSPTKSATVGALRSPSKFDRVKSILRYPSSTQKEPPAISSSASSLPRATTQLDLNKALPQAPTPTKHVTFPSMDEAPTIPTTPSPKKSGIPRSTFGMNMGSVRTSPSKDVQYPAISADDTEKEVVYPSLDKALARSGFSSQTTDIRRPPPSVPGSFTFRSDKTIEFGSSPKGFGSASGQASVRQVRSSIAPGPSMGRLPPTPRNNLRTLPAVPHGMSNKKRHRADSDEENEEPEDRSPKKHKGSVAEGAMLLAPRIESEKMATKSKTPSPVKKKGVLSLSRLNMLARPKLRK</sequence>
<feature type="non-terminal residue" evidence="2">
    <location>
        <position position="629"/>
    </location>
</feature>
<dbReference type="OrthoDB" id="5204833at2759"/>
<dbReference type="STRING" id="5539.A0A3E2GUK0"/>
<feature type="compositionally biased region" description="Polar residues" evidence="1">
    <location>
        <begin position="95"/>
        <end position="108"/>
    </location>
</feature>
<name>A0A3E2GUK0_SCYLI</name>
<feature type="compositionally biased region" description="Polar residues" evidence="1">
    <location>
        <begin position="236"/>
        <end position="248"/>
    </location>
</feature>
<evidence type="ECO:0000256" key="1">
    <source>
        <dbReference type="SAM" id="MobiDB-lite"/>
    </source>
</evidence>
<feature type="compositionally biased region" description="Low complexity" evidence="1">
    <location>
        <begin position="414"/>
        <end position="425"/>
    </location>
</feature>
<feature type="compositionally biased region" description="Low complexity" evidence="1">
    <location>
        <begin position="109"/>
        <end position="118"/>
    </location>
</feature>
<accession>A0A3E2GUK0</accession>